<keyword evidence="2" id="KW-1185">Reference proteome</keyword>
<sequence length="298" mass="33410">MSERPEATMPDLSCLKAREYKLLLKPERFAWPPDGDQANAFLDDLRSNLNASLPKVQIRKWFAPLEPRRVSFWDTKSHHLYAAGYSLRRRSSLSKEGATFDSDELTLKLRTPDLFIALGTTLAAQDDAARLKLEEDIAPLEVAAVGPAGETFVAIAEQRSIRSRWALSASRALLPDEAPHGLNDLHALFESTARYLPVIDELGSPMIQGRAIEEHVFKGPTIDFADDYQGSLCLTLWNRVDDPSKVFVAEVSFRCDLMKGEMPAKVARRALDLFVMMQNAQQRWINTVQSSKTLLALP</sequence>
<name>A0ABU0H9H0_9HYPH</name>
<comment type="caution">
    <text evidence="1">The sequence shown here is derived from an EMBL/GenBank/DDBJ whole genome shotgun (WGS) entry which is preliminary data.</text>
</comment>
<protein>
    <recommendedName>
        <fullName evidence="3">TIGR04255 family protein</fullName>
    </recommendedName>
</protein>
<accession>A0ABU0H9H0</accession>
<gene>
    <name evidence="1" type="ORF">QO014_003037</name>
</gene>
<organism evidence="1 2">
    <name type="scientific">Kaistia dalseonensis</name>
    <dbReference type="NCBI Taxonomy" id="410840"/>
    <lineage>
        <taxon>Bacteria</taxon>
        <taxon>Pseudomonadati</taxon>
        <taxon>Pseudomonadota</taxon>
        <taxon>Alphaproteobacteria</taxon>
        <taxon>Hyphomicrobiales</taxon>
        <taxon>Kaistiaceae</taxon>
        <taxon>Kaistia</taxon>
    </lineage>
</organism>
<reference evidence="1 2" key="1">
    <citation type="submission" date="2023-07" db="EMBL/GenBank/DDBJ databases">
        <title>Genomic Encyclopedia of Type Strains, Phase IV (KMG-IV): sequencing the most valuable type-strain genomes for metagenomic binning, comparative biology and taxonomic classification.</title>
        <authorList>
            <person name="Goeker M."/>
        </authorList>
    </citation>
    <scope>NUCLEOTIDE SEQUENCE [LARGE SCALE GENOMIC DNA]</scope>
    <source>
        <strain evidence="1 2">B6-8</strain>
    </source>
</reference>
<dbReference type="EMBL" id="JAUSVO010000004">
    <property type="protein sequence ID" value="MDQ0438642.1"/>
    <property type="molecule type" value="Genomic_DNA"/>
</dbReference>
<evidence type="ECO:0008006" key="3">
    <source>
        <dbReference type="Google" id="ProtNLM"/>
    </source>
</evidence>
<evidence type="ECO:0000313" key="1">
    <source>
        <dbReference type="EMBL" id="MDQ0438642.1"/>
    </source>
</evidence>
<dbReference type="Proteomes" id="UP001241603">
    <property type="component" value="Unassembled WGS sequence"/>
</dbReference>
<proteinExistence type="predicted"/>
<dbReference type="RefSeq" id="WP_266349545.1">
    <property type="nucleotide sequence ID" value="NZ_JAPKNG010000004.1"/>
</dbReference>
<evidence type="ECO:0000313" key="2">
    <source>
        <dbReference type="Proteomes" id="UP001241603"/>
    </source>
</evidence>